<accession>I2GND8</accession>
<feature type="compositionally biased region" description="Low complexity" evidence="1">
    <location>
        <begin position="9"/>
        <end position="19"/>
    </location>
</feature>
<reference evidence="2 3" key="1">
    <citation type="journal article" date="2012" name="J. Bacteriol.">
        <title>Genome Sequence of the Filamentous Bacterium Fibrisoma limi BUZ 3T.</title>
        <authorList>
            <person name="Filippini M."/>
            <person name="Qi W."/>
            <person name="Jaenicke S."/>
            <person name="Goesmann A."/>
            <person name="Smits T.H."/>
            <person name="Bagheri H.C."/>
        </authorList>
    </citation>
    <scope>NUCLEOTIDE SEQUENCE [LARGE SCALE GENOMIC DNA]</scope>
    <source>
        <strain evidence="3">BUZ 3T</strain>
    </source>
</reference>
<proteinExistence type="predicted"/>
<organism evidence="2 3">
    <name type="scientific">Fibrisoma limi BUZ 3</name>
    <dbReference type="NCBI Taxonomy" id="1185876"/>
    <lineage>
        <taxon>Bacteria</taxon>
        <taxon>Pseudomonadati</taxon>
        <taxon>Bacteroidota</taxon>
        <taxon>Cytophagia</taxon>
        <taxon>Cytophagales</taxon>
        <taxon>Spirosomataceae</taxon>
        <taxon>Fibrisoma</taxon>
    </lineage>
</organism>
<evidence type="ECO:0000256" key="1">
    <source>
        <dbReference type="SAM" id="MobiDB-lite"/>
    </source>
</evidence>
<keyword evidence="3" id="KW-1185">Reference proteome</keyword>
<evidence type="ECO:0000313" key="3">
    <source>
        <dbReference type="Proteomes" id="UP000009309"/>
    </source>
</evidence>
<protein>
    <submittedName>
        <fullName evidence="2">Uncharacterized protein</fullName>
    </submittedName>
</protein>
<comment type="caution">
    <text evidence="2">The sequence shown here is derived from an EMBL/GenBank/DDBJ whole genome shotgun (WGS) entry which is preliminary data.</text>
</comment>
<evidence type="ECO:0000313" key="2">
    <source>
        <dbReference type="EMBL" id="CCH55416.1"/>
    </source>
</evidence>
<dbReference type="RefSeq" id="WP_009283984.1">
    <property type="nucleotide sequence ID" value="NZ_CAIT01000009.1"/>
</dbReference>
<dbReference type="AlphaFoldDB" id="I2GND8"/>
<gene>
    <name evidence="2" type="ORF">BN8_04673</name>
</gene>
<name>I2GND8_9BACT</name>
<dbReference type="Proteomes" id="UP000009309">
    <property type="component" value="Unassembled WGS sequence"/>
</dbReference>
<dbReference type="EMBL" id="CAIT01000009">
    <property type="protein sequence ID" value="CCH55416.1"/>
    <property type="molecule type" value="Genomic_DNA"/>
</dbReference>
<sequence length="71" mass="7198">MNTWIRMYAPGDDGGSAPDGAEDKERDDALESGDPGNEADAALGGLTDGGDGTIETSGAMGLTSEDYEKTA</sequence>
<feature type="region of interest" description="Disordered" evidence="1">
    <location>
        <begin position="1"/>
        <end position="71"/>
    </location>
</feature>